<evidence type="ECO:0000259" key="2">
    <source>
        <dbReference type="Pfam" id="PF01833"/>
    </source>
</evidence>
<dbReference type="EMBL" id="CP026108">
    <property type="protein sequence ID" value="AUT75606.1"/>
    <property type="molecule type" value="Genomic_DNA"/>
</dbReference>
<protein>
    <recommendedName>
        <fullName evidence="2">IPT/TIG domain-containing protein</fullName>
    </recommendedName>
</protein>
<dbReference type="AlphaFoldDB" id="A0AAN1JKD3"/>
<organism evidence="3 4">
    <name type="scientific">Paraburkholderia hospita</name>
    <dbReference type="NCBI Taxonomy" id="169430"/>
    <lineage>
        <taxon>Bacteria</taxon>
        <taxon>Pseudomonadati</taxon>
        <taxon>Pseudomonadota</taxon>
        <taxon>Betaproteobacteria</taxon>
        <taxon>Burkholderiales</taxon>
        <taxon>Burkholderiaceae</taxon>
        <taxon>Paraburkholderia</taxon>
    </lineage>
</organism>
<dbReference type="KEGG" id="phs:C2L64_45425"/>
<dbReference type="GeneID" id="55535533"/>
<dbReference type="Proteomes" id="UP000236649">
    <property type="component" value="Chromosome 4"/>
</dbReference>
<evidence type="ECO:0000256" key="1">
    <source>
        <dbReference type="SAM" id="MobiDB-lite"/>
    </source>
</evidence>
<dbReference type="RefSeq" id="WP_103153921.1">
    <property type="nucleotide sequence ID" value="NZ_CP026108.1"/>
</dbReference>
<dbReference type="SUPFAM" id="SSF81296">
    <property type="entry name" value="E set domains"/>
    <property type="match status" value="1"/>
</dbReference>
<sequence length="898" mass="97714">MAGHNLSSEALRDEIIKIGGELSKLYEWLKTYVPLLTGPDITSFTPYAGYGGSLIEINGYGFAEKREDNAVTIGGKPARVISATDSQLRVIAPLDVVTGPIGLTVGLKTVSGPYLFTLLPYPKAGDETDGPPIEFEGHGQGQAGDQPSTGKLRVAVALVNPADKVPADPVGARTAVVNAWNNVHTFYDQQSYTRLNVAVDVTPKWKTITGNTSDYLNSAGDNIDGMQVARLAAECAQACVDAGLKLDDYGMLACVIFLDGHFIRAWGNLSTQLFSYNDGSTHIDISTANEINYIEIQESANWGRFAHETGHNISAAPSFTQSDDETATLGEDVYSSDLVDPLAASAQDFEIMGNHDQHPGFCAYHHDKLGWCDGTNILDLQWDRNPFQQNYQLVAHGLTQNAAGGRYHMLRIRVSSGLFYYVEVRQRPPAASGQVFDPNIPLGGSPRDGGVVVYKILTDVNNTNQQWRYVTLLHDDQVLATGGIASDPARALTITVLDDNVASSPRVCSVRVEWAQAISDDPSGAFDLRVDPWDSNYQTPDIWVDRMPFGSFDQPNDSQGRPQGNGDKPRPHEINHLFGRVHCDGSAGATNVRVTYYAVDPPGVGDNGNWTPLKTTVIPNISAGAFVDTFVNWVPAIGQHTCLKLYAEQQLGEITGGNNFAQENVLDFEAPASSVPDAVLLPVAVRNPKKDRRQIHISLAGVPRGYRVQFPHQWVWLDGLEEKTFNLAVIPTVDYMMYVGKERQVPRRADVRIRGGVAYNYQIPLSGGVPPTRISPIGGITARVSPKRRVEVMMEEDREQSTGDTIGFIGHIAPSVPDQRIRVDLTDPAHRLRVALAKTDASGIFRVSFDLTQPPDGSAARKVGAKEKPFPGQYLCVASVLNSPDAAEATSNTVVVMR</sequence>
<dbReference type="InterPro" id="IPR014756">
    <property type="entry name" value="Ig_E-set"/>
</dbReference>
<proteinExistence type="predicted"/>
<reference evidence="3 4" key="1">
    <citation type="submission" date="2018-01" db="EMBL/GenBank/DDBJ databases">
        <title>Species boundaries and ecological features among Paraburkholderia terrae DSMZ17804T, P. hospita DSMZ17164T and P. caribensis DSMZ13236T.</title>
        <authorList>
            <person name="Pratama A.A."/>
        </authorList>
    </citation>
    <scope>NUCLEOTIDE SEQUENCE [LARGE SCALE GENOMIC DNA]</scope>
    <source>
        <strain evidence="3 4">DSM 17164</strain>
    </source>
</reference>
<feature type="region of interest" description="Disordered" evidence="1">
    <location>
        <begin position="127"/>
        <end position="147"/>
    </location>
</feature>
<dbReference type="InterPro" id="IPR013783">
    <property type="entry name" value="Ig-like_fold"/>
</dbReference>
<evidence type="ECO:0000313" key="3">
    <source>
        <dbReference type="EMBL" id="AUT75606.1"/>
    </source>
</evidence>
<feature type="compositionally biased region" description="Polar residues" evidence="1">
    <location>
        <begin position="553"/>
        <end position="562"/>
    </location>
</feature>
<name>A0AAN1JKD3_9BURK</name>
<accession>A0AAN1JKD3</accession>
<dbReference type="Gene3D" id="2.60.40.10">
    <property type="entry name" value="Immunoglobulins"/>
    <property type="match status" value="1"/>
</dbReference>
<feature type="region of interest" description="Disordered" evidence="1">
    <location>
        <begin position="548"/>
        <end position="572"/>
    </location>
</feature>
<dbReference type="InterPro" id="IPR002909">
    <property type="entry name" value="IPT_dom"/>
</dbReference>
<evidence type="ECO:0000313" key="4">
    <source>
        <dbReference type="Proteomes" id="UP000236649"/>
    </source>
</evidence>
<gene>
    <name evidence="3" type="ORF">C2L64_45425</name>
</gene>
<dbReference type="Pfam" id="PF01833">
    <property type="entry name" value="TIG"/>
    <property type="match status" value="1"/>
</dbReference>
<feature type="domain" description="IPT/TIG" evidence="2">
    <location>
        <begin position="39"/>
        <end position="117"/>
    </location>
</feature>